<dbReference type="Gene3D" id="1.10.8.430">
    <property type="entry name" value="Helical domain of apoptotic protease-activating factors"/>
    <property type="match status" value="1"/>
</dbReference>
<dbReference type="Gene3D" id="3.40.50.300">
    <property type="entry name" value="P-loop containing nucleotide triphosphate hydrolases"/>
    <property type="match status" value="1"/>
</dbReference>
<dbReference type="GO" id="GO:0043531">
    <property type="term" value="F:ADP binding"/>
    <property type="evidence" value="ECO:0007669"/>
    <property type="project" value="InterPro"/>
</dbReference>
<dbReference type="Pfam" id="PF00931">
    <property type="entry name" value="NB-ARC"/>
    <property type="match status" value="1"/>
</dbReference>
<dbReference type="PANTHER" id="PTHR11017">
    <property type="entry name" value="LEUCINE-RICH REPEAT-CONTAINING PROTEIN"/>
    <property type="match status" value="1"/>
</dbReference>
<dbReference type="PRINTS" id="PR00364">
    <property type="entry name" value="DISEASERSIST"/>
</dbReference>
<dbReference type="Pfam" id="PF01582">
    <property type="entry name" value="TIR"/>
    <property type="match status" value="1"/>
</dbReference>
<keyword evidence="8" id="KW-1185">Reference proteome</keyword>
<keyword evidence="3" id="KW-0611">Plant defense</keyword>
<gene>
    <name evidence="7" type="ORF">V8G54_025277</name>
</gene>
<dbReference type="InterPro" id="IPR036390">
    <property type="entry name" value="WH_DNA-bd_sf"/>
</dbReference>
<dbReference type="PANTHER" id="PTHR11017:SF259">
    <property type="entry name" value="ADP-RIBOSYL CYCLASE_CYCLIC ADP-RIBOSE HYDROLASE"/>
    <property type="match status" value="1"/>
</dbReference>
<dbReference type="SUPFAM" id="SSF52058">
    <property type="entry name" value="L domain-like"/>
    <property type="match status" value="1"/>
</dbReference>
<name>A0AAQ3RU72_VIGMU</name>
<dbReference type="InterPro" id="IPR027417">
    <property type="entry name" value="P-loop_NTPase"/>
</dbReference>
<dbReference type="InterPro" id="IPR002182">
    <property type="entry name" value="NB-ARC"/>
</dbReference>
<evidence type="ECO:0000313" key="7">
    <source>
        <dbReference type="EMBL" id="WVZ04471.1"/>
    </source>
</evidence>
<dbReference type="SUPFAM" id="SSF52200">
    <property type="entry name" value="Toll/Interleukin receptor TIR domain"/>
    <property type="match status" value="1"/>
</dbReference>
<evidence type="ECO:0000256" key="2">
    <source>
        <dbReference type="ARBA" id="ARBA00022737"/>
    </source>
</evidence>
<dbReference type="InterPro" id="IPR032675">
    <property type="entry name" value="LRR_dom_sf"/>
</dbReference>
<dbReference type="AlphaFoldDB" id="A0AAQ3RU72"/>
<evidence type="ECO:0000259" key="5">
    <source>
        <dbReference type="Pfam" id="PF01582"/>
    </source>
</evidence>
<dbReference type="InterPro" id="IPR011713">
    <property type="entry name" value="Leu-rich_rpt_3"/>
</dbReference>
<evidence type="ECO:0000259" key="6">
    <source>
        <dbReference type="Pfam" id="PF23282"/>
    </source>
</evidence>
<keyword evidence="1" id="KW-0433">Leucine-rich repeat</keyword>
<dbReference type="InterPro" id="IPR000157">
    <property type="entry name" value="TIR_dom"/>
</dbReference>
<organism evidence="7 8">
    <name type="scientific">Vigna mungo</name>
    <name type="common">Black gram</name>
    <name type="synonym">Phaseolus mungo</name>
    <dbReference type="NCBI Taxonomy" id="3915"/>
    <lineage>
        <taxon>Eukaryota</taxon>
        <taxon>Viridiplantae</taxon>
        <taxon>Streptophyta</taxon>
        <taxon>Embryophyta</taxon>
        <taxon>Tracheophyta</taxon>
        <taxon>Spermatophyta</taxon>
        <taxon>Magnoliopsida</taxon>
        <taxon>eudicotyledons</taxon>
        <taxon>Gunneridae</taxon>
        <taxon>Pentapetalae</taxon>
        <taxon>rosids</taxon>
        <taxon>fabids</taxon>
        <taxon>Fabales</taxon>
        <taxon>Fabaceae</taxon>
        <taxon>Papilionoideae</taxon>
        <taxon>50 kb inversion clade</taxon>
        <taxon>NPAAA clade</taxon>
        <taxon>indigoferoid/millettioid clade</taxon>
        <taxon>Phaseoleae</taxon>
        <taxon>Vigna</taxon>
    </lineage>
</organism>
<reference evidence="7 8" key="1">
    <citation type="journal article" date="2023" name="Life. Sci Alliance">
        <title>Evolutionary insights into 3D genome organization and epigenetic landscape of Vigna mungo.</title>
        <authorList>
            <person name="Junaid A."/>
            <person name="Singh B."/>
            <person name="Bhatia S."/>
        </authorList>
    </citation>
    <scope>NUCLEOTIDE SEQUENCE [LARGE SCALE GENOMIC DNA]</scope>
    <source>
        <strain evidence="7">Urdbean</strain>
    </source>
</reference>
<dbReference type="Pfam" id="PF07725">
    <property type="entry name" value="LRR_3"/>
    <property type="match status" value="1"/>
</dbReference>
<keyword evidence="2" id="KW-0677">Repeat</keyword>
<dbReference type="Proteomes" id="UP001374535">
    <property type="component" value="Chromosome 7"/>
</dbReference>
<dbReference type="EMBL" id="CP144694">
    <property type="protein sequence ID" value="WVZ04471.1"/>
    <property type="molecule type" value="Genomic_DNA"/>
</dbReference>
<dbReference type="SUPFAM" id="SSF46785">
    <property type="entry name" value="Winged helix' DNA-binding domain"/>
    <property type="match status" value="1"/>
</dbReference>
<feature type="domain" description="Disease resistance protein Roq1-like winged-helix" evidence="6">
    <location>
        <begin position="524"/>
        <end position="594"/>
    </location>
</feature>
<protein>
    <submittedName>
        <fullName evidence="7">Uncharacterized protein</fullName>
    </submittedName>
</protein>
<dbReference type="GO" id="GO:0007165">
    <property type="term" value="P:signal transduction"/>
    <property type="evidence" value="ECO:0007669"/>
    <property type="project" value="InterPro"/>
</dbReference>
<dbReference type="SUPFAM" id="SSF52540">
    <property type="entry name" value="P-loop containing nucleoside triphosphate hydrolases"/>
    <property type="match status" value="1"/>
</dbReference>
<evidence type="ECO:0000256" key="3">
    <source>
        <dbReference type="ARBA" id="ARBA00022821"/>
    </source>
</evidence>
<accession>A0AAQ3RU72</accession>
<dbReference type="InterPro" id="IPR044974">
    <property type="entry name" value="Disease_R_plants"/>
</dbReference>
<feature type="domain" description="TIR" evidence="5">
    <location>
        <begin position="197"/>
        <end position="277"/>
    </location>
</feature>
<evidence type="ECO:0000313" key="8">
    <source>
        <dbReference type="Proteomes" id="UP001374535"/>
    </source>
</evidence>
<feature type="domain" description="NB-ARC" evidence="4">
    <location>
        <begin position="295"/>
        <end position="455"/>
    </location>
</feature>
<evidence type="ECO:0000256" key="1">
    <source>
        <dbReference type="ARBA" id="ARBA00022614"/>
    </source>
</evidence>
<dbReference type="Gene3D" id="3.40.50.10140">
    <property type="entry name" value="Toll/interleukin-1 receptor homology (TIR) domain"/>
    <property type="match status" value="1"/>
</dbReference>
<dbReference type="InterPro" id="IPR035897">
    <property type="entry name" value="Toll_tir_struct_dom_sf"/>
</dbReference>
<dbReference type="InterPro" id="IPR058192">
    <property type="entry name" value="WHD_ROQ1-like"/>
</dbReference>
<dbReference type="Pfam" id="PF23282">
    <property type="entry name" value="WHD_ROQ1"/>
    <property type="match status" value="1"/>
</dbReference>
<proteinExistence type="predicted"/>
<dbReference type="Gene3D" id="3.80.10.10">
    <property type="entry name" value="Ribonuclease Inhibitor"/>
    <property type="match status" value="1"/>
</dbReference>
<sequence>MAEKSWPPSHAPPPGLTDCSIMATLMEGTGESSRPSTDDDNISISMRDHVGHVAAPTDIDARGAWKRGVGVTWVGLVEKRDEEGGERMEAENKEEEVIVEAMSESVRCDFGLESVVFIKESSMQEWKSFKEGFFDGVHGGHVEFCWKSKQSLFGTVAAAVTTLILCGNISVTNSSMPFKTLEFSLLSSQRTMLPPPEIRNCVETSPRRVIPVFYDVDPSVVRKQSECYEKAFAEHEKRFREDKAKMEEAERWREALTEVANLSGWDIRNNLPKDELVGIERGLEKLANLVCYESVNSVQVVGISGMGGIGKTTLARALYERIYHQYDFHCFIDDVSKIYRDSSSLGVQKQLISQSLNEKNLEISNFFEGTCLIWSRLHNVRALVVLDNVDEVEQLKMFTGNRDTLLRECLGGGSIIIIVSRDEHILRTHGVDDIYQVPPLNDENAMQLLCRKAFKLNYILSDYERLAFDVLSHAQGHPLAIEVIGSSLFGRNVSQWKSAVARLKEIKNKNIMDVLRISFDQLDEEDKEIFLDIACALCKHDEKYVKEVLNFRGFHPEYSLQVLHDKSLIIKQDGHIYMHRLLNDLGRCIVKEESHKEPLKRSRLCDYQDFHKAMSNNQETKMLEVVAVNLQCSSKPLRVNGLSKIRHLKFLRFETDLIVQDVNFSGSLSHLSKELGYLTWHKYPFECLPQSFQPHKLVELKLRCSNIRRLWSDTKVLPNLKRLYLSYSKKLVEMPDVAEALNLEVIDLKGCIQLRKLSPSIGFLRKLTILNLENCKNLVSLPNSILGLNSLEYLSVSGCSNLFNNELLDQARNTEHLEDEEKAGLVIFNCPEIVERKRCTSMSVSWMLQIVQAKCLTCNLFRRSVESIIPGSEIPMWFNNQLVSMDNSIIIDGSPIIRKIPVDLRRVLSVDHSDHMWLFYLNRQEFLWKECKFRDTLDTCDFRLKFTIQKPIRIENMDTESKYFVFEVKKYGYRWVNEQDLQLSNLAMIHG</sequence>
<dbReference type="GO" id="GO:0006952">
    <property type="term" value="P:defense response"/>
    <property type="evidence" value="ECO:0007669"/>
    <property type="project" value="UniProtKB-KW"/>
</dbReference>
<evidence type="ECO:0000259" key="4">
    <source>
        <dbReference type="Pfam" id="PF00931"/>
    </source>
</evidence>
<dbReference type="InterPro" id="IPR042197">
    <property type="entry name" value="Apaf_helical"/>
</dbReference>